<protein>
    <submittedName>
        <fullName evidence="2">Uncharacterized protein</fullName>
    </submittedName>
</protein>
<feature type="non-terminal residue" evidence="2">
    <location>
        <position position="1"/>
    </location>
</feature>
<keyword evidence="1" id="KW-0812">Transmembrane</keyword>
<name>A0A381N835_9ZZZZ</name>
<feature type="transmembrane region" description="Helical" evidence="1">
    <location>
        <begin position="22"/>
        <end position="42"/>
    </location>
</feature>
<dbReference type="AlphaFoldDB" id="A0A381N835"/>
<organism evidence="2">
    <name type="scientific">marine metagenome</name>
    <dbReference type="NCBI Taxonomy" id="408172"/>
    <lineage>
        <taxon>unclassified sequences</taxon>
        <taxon>metagenomes</taxon>
        <taxon>ecological metagenomes</taxon>
    </lineage>
</organism>
<sequence>GPGLGAIGPSDNWGHLTDLAKWLTSFCMLLGRLEIFTVVVLFSRSFWK</sequence>
<reference evidence="2" key="1">
    <citation type="submission" date="2018-05" db="EMBL/GenBank/DDBJ databases">
        <authorList>
            <person name="Lanie J.A."/>
            <person name="Ng W.-L."/>
            <person name="Kazmierczak K.M."/>
            <person name="Andrzejewski T.M."/>
            <person name="Davidsen T.M."/>
            <person name="Wayne K.J."/>
            <person name="Tettelin H."/>
            <person name="Glass J.I."/>
            <person name="Rusch D."/>
            <person name="Podicherti R."/>
            <person name="Tsui H.-C.T."/>
            <person name="Winkler M.E."/>
        </authorList>
    </citation>
    <scope>NUCLEOTIDE SEQUENCE</scope>
</reference>
<proteinExistence type="predicted"/>
<evidence type="ECO:0000256" key="1">
    <source>
        <dbReference type="SAM" id="Phobius"/>
    </source>
</evidence>
<keyword evidence="1" id="KW-1133">Transmembrane helix</keyword>
<dbReference type="EMBL" id="UINC01000139">
    <property type="protein sequence ID" value="SUZ49848.1"/>
    <property type="molecule type" value="Genomic_DNA"/>
</dbReference>
<accession>A0A381N835</accession>
<evidence type="ECO:0000313" key="2">
    <source>
        <dbReference type="EMBL" id="SUZ49848.1"/>
    </source>
</evidence>
<keyword evidence="1" id="KW-0472">Membrane</keyword>
<gene>
    <name evidence="2" type="ORF">METZ01_LOCUS2702</name>
</gene>